<accession>A0ACC2BCC4</accession>
<organism evidence="1 2">
    <name type="scientific">Diphasiastrum complanatum</name>
    <name type="common">Issler's clubmoss</name>
    <name type="synonym">Lycopodium complanatum</name>
    <dbReference type="NCBI Taxonomy" id="34168"/>
    <lineage>
        <taxon>Eukaryota</taxon>
        <taxon>Viridiplantae</taxon>
        <taxon>Streptophyta</taxon>
        <taxon>Embryophyta</taxon>
        <taxon>Tracheophyta</taxon>
        <taxon>Lycopodiopsida</taxon>
        <taxon>Lycopodiales</taxon>
        <taxon>Lycopodiaceae</taxon>
        <taxon>Lycopodioideae</taxon>
        <taxon>Diphasiastrum</taxon>
    </lineage>
</organism>
<reference evidence="2" key="1">
    <citation type="journal article" date="2024" name="Proc. Natl. Acad. Sci. U.S.A.">
        <title>Extraordinary preservation of gene collinearity over three hundred million years revealed in homosporous lycophytes.</title>
        <authorList>
            <person name="Li C."/>
            <person name="Wickell D."/>
            <person name="Kuo L.Y."/>
            <person name="Chen X."/>
            <person name="Nie B."/>
            <person name="Liao X."/>
            <person name="Peng D."/>
            <person name="Ji J."/>
            <person name="Jenkins J."/>
            <person name="Williams M."/>
            <person name="Shu S."/>
            <person name="Plott C."/>
            <person name="Barry K."/>
            <person name="Rajasekar S."/>
            <person name="Grimwood J."/>
            <person name="Han X."/>
            <person name="Sun S."/>
            <person name="Hou Z."/>
            <person name="He W."/>
            <person name="Dai G."/>
            <person name="Sun C."/>
            <person name="Schmutz J."/>
            <person name="Leebens-Mack J.H."/>
            <person name="Li F.W."/>
            <person name="Wang L."/>
        </authorList>
    </citation>
    <scope>NUCLEOTIDE SEQUENCE [LARGE SCALE GENOMIC DNA]</scope>
    <source>
        <strain evidence="2">cv. PW_Plant_1</strain>
    </source>
</reference>
<proteinExistence type="predicted"/>
<dbReference type="Proteomes" id="UP001162992">
    <property type="component" value="Chromosome 16"/>
</dbReference>
<keyword evidence="2" id="KW-1185">Reference proteome</keyword>
<sequence length="102" mass="10825">MNKVNGVSACMHPHKGQGGMGIEGTEALSLCARGYTDPSSVPLGRRRADVHMPRKKKLRAPMPRPVSTLEHHVSHLGFCLHAFSQGQGGLGIDGTKALSRGS</sequence>
<gene>
    <name evidence="1" type="ORF">O6H91_16G053300</name>
</gene>
<protein>
    <submittedName>
        <fullName evidence="1">Uncharacterized protein</fullName>
    </submittedName>
</protein>
<evidence type="ECO:0000313" key="2">
    <source>
        <dbReference type="Proteomes" id="UP001162992"/>
    </source>
</evidence>
<comment type="caution">
    <text evidence="1">The sequence shown here is derived from an EMBL/GenBank/DDBJ whole genome shotgun (WGS) entry which is preliminary data.</text>
</comment>
<evidence type="ECO:0000313" key="1">
    <source>
        <dbReference type="EMBL" id="KAJ7527412.1"/>
    </source>
</evidence>
<name>A0ACC2BCC4_DIPCM</name>
<dbReference type="EMBL" id="CM055107">
    <property type="protein sequence ID" value="KAJ7527412.1"/>
    <property type="molecule type" value="Genomic_DNA"/>
</dbReference>